<dbReference type="EMBL" id="UGUU01000001">
    <property type="protein sequence ID" value="SUD39999.1"/>
    <property type="molecule type" value="Genomic_DNA"/>
</dbReference>
<evidence type="ECO:0000256" key="1">
    <source>
        <dbReference type="SAM" id="MobiDB-lite"/>
    </source>
</evidence>
<dbReference type="Proteomes" id="UP000254260">
    <property type="component" value="Unassembled WGS sequence"/>
</dbReference>
<dbReference type="AlphaFoldDB" id="A0A379IUN6"/>
<accession>A0A379IUN6</accession>
<reference evidence="2 3" key="1">
    <citation type="submission" date="2018-06" db="EMBL/GenBank/DDBJ databases">
        <authorList>
            <consortium name="Pathogen Informatics"/>
            <person name="Doyle S."/>
        </authorList>
    </citation>
    <scope>NUCLEOTIDE SEQUENCE [LARGE SCALE GENOMIC DNA]</scope>
    <source>
        <strain evidence="2 3">NCTC10899</strain>
    </source>
</reference>
<gene>
    <name evidence="2" type="ORF">NCTC10899_02831</name>
</gene>
<evidence type="ECO:0000313" key="3">
    <source>
        <dbReference type="Proteomes" id="UP000254260"/>
    </source>
</evidence>
<feature type="region of interest" description="Disordered" evidence="1">
    <location>
        <begin position="1"/>
        <end position="37"/>
    </location>
</feature>
<sequence length="37" mass="4134">MQSAPLHAAGLEWLEDQFQQPDHHDQADDENDTDGAT</sequence>
<feature type="compositionally biased region" description="Acidic residues" evidence="1">
    <location>
        <begin position="27"/>
        <end position="37"/>
    </location>
</feature>
<evidence type="ECO:0000313" key="2">
    <source>
        <dbReference type="EMBL" id="SUD39999.1"/>
    </source>
</evidence>
<protein>
    <submittedName>
        <fullName evidence="2">Uncharacterized protein</fullName>
    </submittedName>
</protein>
<name>A0A379IUN6_ECTME</name>
<proteinExistence type="predicted"/>
<organism evidence="2 3">
    <name type="scientific">Ectopseudomonas mendocina</name>
    <name type="common">Pseudomonas mendocina</name>
    <dbReference type="NCBI Taxonomy" id="300"/>
    <lineage>
        <taxon>Bacteria</taxon>
        <taxon>Pseudomonadati</taxon>
        <taxon>Pseudomonadota</taxon>
        <taxon>Gammaproteobacteria</taxon>
        <taxon>Pseudomonadales</taxon>
        <taxon>Pseudomonadaceae</taxon>
        <taxon>Ectopseudomonas</taxon>
    </lineage>
</organism>